<name>A0A6S6LW32_9BACT</name>
<keyword evidence="2" id="KW-1185">Reference proteome</keyword>
<gene>
    <name evidence="1" type="ORF">GEOBRER4_04290</name>
</gene>
<evidence type="ECO:0000313" key="1">
    <source>
        <dbReference type="EMBL" id="BCG45679.1"/>
    </source>
</evidence>
<dbReference type="AlphaFoldDB" id="A0A6S6LW32"/>
<dbReference type="Proteomes" id="UP000515472">
    <property type="component" value="Chromosome"/>
</dbReference>
<evidence type="ECO:0000313" key="2">
    <source>
        <dbReference type="Proteomes" id="UP000515472"/>
    </source>
</evidence>
<dbReference type="KEGG" id="gbn:GEOBRER4_04290"/>
<organism evidence="1 2">
    <name type="scientific">Citrifermentans bremense</name>
    <dbReference type="NCBI Taxonomy" id="60035"/>
    <lineage>
        <taxon>Bacteria</taxon>
        <taxon>Pseudomonadati</taxon>
        <taxon>Thermodesulfobacteriota</taxon>
        <taxon>Desulfuromonadia</taxon>
        <taxon>Geobacterales</taxon>
        <taxon>Geobacteraceae</taxon>
        <taxon>Citrifermentans</taxon>
    </lineage>
</organism>
<protein>
    <submittedName>
        <fullName evidence="1">Uncharacterized protein</fullName>
    </submittedName>
</protein>
<accession>A0A6S6LW32</accession>
<sequence>MCYGDGEKGRDGGERIDDHEELDDEYYQLFEETGRALCHQLFLRQEKLSTKTGIYKGLVRMTESLPCEQPASRRQRLDDFLMQLSRVQWL</sequence>
<dbReference type="EMBL" id="AP023213">
    <property type="protein sequence ID" value="BCG45679.1"/>
    <property type="molecule type" value="Genomic_DNA"/>
</dbReference>
<reference evidence="1 2" key="1">
    <citation type="submission" date="2020-06" db="EMBL/GenBank/DDBJ databases">
        <title>Interaction of electrochemicaly active bacteria, Geobacter bremensis R4 on different carbon anode.</title>
        <authorList>
            <person name="Meng L."/>
            <person name="Yoshida N."/>
        </authorList>
    </citation>
    <scope>NUCLEOTIDE SEQUENCE [LARGE SCALE GENOMIC DNA]</scope>
    <source>
        <strain evidence="1 2">R4</strain>
    </source>
</reference>
<proteinExistence type="predicted"/>